<evidence type="ECO:0000313" key="2">
    <source>
        <dbReference type="EnsemblPlants" id="MELO3C035541.2.1"/>
    </source>
</evidence>
<proteinExistence type="predicted"/>
<reference evidence="2" key="1">
    <citation type="submission" date="2023-03" db="UniProtKB">
        <authorList>
            <consortium name="EnsemblPlants"/>
        </authorList>
    </citation>
    <scope>IDENTIFICATION</scope>
</reference>
<feature type="transmembrane region" description="Helical" evidence="1">
    <location>
        <begin position="47"/>
        <end position="65"/>
    </location>
</feature>
<protein>
    <submittedName>
        <fullName evidence="2">Uncharacterized protein</fullName>
    </submittedName>
</protein>
<keyword evidence="1" id="KW-1133">Transmembrane helix</keyword>
<dbReference type="AlphaFoldDB" id="A0A9I9ELJ9"/>
<keyword evidence="1" id="KW-0812">Transmembrane</keyword>
<evidence type="ECO:0000256" key="1">
    <source>
        <dbReference type="SAM" id="Phobius"/>
    </source>
</evidence>
<name>A0A9I9ELJ9_CUCME</name>
<sequence length="73" mass="8093">MCQWVLERFVHHIKEPYKTFQPVQTLLIGATVVSAATIGIPSTLQICILLASLALASVVFAYALFELQNNFVN</sequence>
<accession>A0A9I9ELJ9</accession>
<organism evidence="2">
    <name type="scientific">Cucumis melo</name>
    <name type="common">Muskmelon</name>
    <dbReference type="NCBI Taxonomy" id="3656"/>
    <lineage>
        <taxon>Eukaryota</taxon>
        <taxon>Viridiplantae</taxon>
        <taxon>Streptophyta</taxon>
        <taxon>Embryophyta</taxon>
        <taxon>Tracheophyta</taxon>
        <taxon>Spermatophyta</taxon>
        <taxon>Magnoliopsida</taxon>
        <taxon>eudicotyledons</taxon>
        <taxon>Gunneridae</taxon>
        <taxon>Pentapetalae</taxon>
        <taxon>rosids</taxon>
        <taxon>fabids</taxon>
        <taxon>Cucurbitales</taxon>
        <taxon>Cucurbitaceae</taxon>
        <taxon>Benincaseae</taxon>
        <taxon>Cucumis</taxon>
    </lineage>
</organism>
<dbReference type="Gramene" id="MELO3C035541.2.1">
    <property type="protein sequence ID" value="MELO3C035541.2.1"/>
    <property type="gene ID" value="MELO3C035541.2"/>
</dbReference>
<feature type="transmembrane region" description="Helical" evidence="1">
    <location>
        <begin position="20"/>
        <end position="40"/>
    </location>
</feature>
<keyword evidence="1" id="KW-0472">Membrane</keyword>
<dbReference type="EnsemblPlants" id="MELO3C035541.2.1">
    <property type="protein sequence ID" value="MELO3C035541.2.1"/>
    <property type="gene ID" value="MELO3C035541.2"/>
</dbReference>